<accession>A0ACC5Y525</accession>
<dbReference type="Proteomes" id="UP000830395">
    <property type="component" value="Chromosome 3"/>
</dbReference>
<comment type="caution">
    <text evidence="1">The sequence shown here is derived from an EMBL/GenBank/DDBJ whole genome shotgun (WGS) entry which is preliminary data.</text>
</comment>
<reference evidence="1" key="1">
    <citation type="submission" date="2020-02" db="EMBL/GenBank/DDBJ databases">
        <title>Genome sequencing of the panga catfish, Pangasius djambal.</title>
        <authorList>
            <person name="Wen M."/>
            <person name="Zahm M."/>
            <person name="Roques C."/>
            <person name="Cabau C."/>
            <person name="Klopp C."/>
            <person name="Donnadieu C."/>
            <person name="Jouanno E."/>
            <person name="Avarre J.-C."/>
            <person name="Campet M."/>
            <person name="Ha T."/>
            <person name="Dugue R."/>
            <person name="Lampietro C."/>
            <person name="Louis A."/>
            <person name="Herpin A."/>
            <person name="Echchiki A."/>
            <person name="Berthelot C."/>
            <person name="Parey E."/>
            <person name="Roest-Crollius H."/>
            <person name="Braasch I."/>
            <person name="Postlethwait J.H."/>
            <person name="Bobe J."/>
            <person name="Montfort J."/>
            <person name="Bouchez O."/>
            <person name="Begum T."/>
            <person name="Schartl M."/>
            <person name="Gustiano R."/>
            <person name="Guiguen Y."/>
        </authorList>
    </citation>
    <scope>NUCLEOTIDE SEQUENCE</scope>
    <source>
        <strain evidence="1">Pdj_M5554</strain>
    </source>
</reference>
<evidence type="ECO:0000313" key="1">
    <source>
        <dbReference type="EMBL" id="MCJ8730637.1"/>
    </source>
</evidence>
<evidence type="ECO:0000313" key="2">
    <source>
        <dbReference type="Proteomes" id="UP000830395"/>
    </source>
</evidence>
<organism evidence="1 2">
    <name type="scientific">Pangasius djambal</name>
    <dbReference type="NCBI Taxonomy" id="1691987"/>
    <lineage>
        <taxon>Eukaryota</taxon>
        <taxon>Metazoa</taxon>
        <taxon>Chordata</taxon>
        <taxon>Craniata</taxon>
        <taxon>Vertebrata</taxon>
        <taxon>Euteleostomi</taxon>
        <taxon>Actinopterygii</taxon>
        <taxon>Neopterygii</taxon>
        <taxon>Teleostei</taxon>
        <taxon>Ostariophysi</taxon>
        <taxon>Siluriformes</taxon>
        <taxon>Pangasiidae</taxon>
        <taxon>Pangasius</taxon>
    </lineage>
</organism>
<dbReference type="EMBL" id="CM040977">
    <property type="protein sequence ID" value="MCJ8730637.1"/>
    <property type="molecule type" value="Genomic_DNA"/>
</dbReference>
<keyword evidence="2" id="KW-1185">Reference proteome</keyword>
<gene>
    <name evidence="1" type="ORF">PDJAM_G00186770</name>
</gene>
<sequence length="762" mass="87848">MADNVRGEADGPSDISACGEDISGPTEMTENNTTQTNDKKKKNNIMKSVRRRLQLVGEMSPLSPKNKTPNSKTDRTNVGNDLGNSSDSPVQSPASPSEEQFAKQESGRWKLRFGSKKENTSKQEQLEVCTEVVMSSEEKKSEVTGGTTEVWKLHFLPEIPPVPLSVMQINNLIKNNALEDAYVNILSLRNEVQCEQEELGEKAFPAELLNKEKDLTLLYNNLRDKLTEIVQQSCAQPSCDKELLVQVAGIIQEEEKRERDEGKMGEWRDVWRAAIQRGVKETLKEIPLDSREQNASWLAVHLGQVGKVIVVQLEKVKAELTSSYPPSFNVFETYVSTFHNAVGEHLKGLMEKVTEVKDYYALLDFILNRYHSEKIMGSNSLQPELKEELKTLKLDNDFLDQIKNAYCDHLQADVRSSLDNIIKLEHDEMWKDKNKPQINEELYLSHIHMDILMYITGPIQASSMLDVKLEHRVMCCCLHELKEFPKRFETAFVQWNKTLLDPALWAEYHITYINSFRNLKEQIESYRQKCPSQVEQLAKEINGLVNILSQALLEHFKTDTKPLLKMMMTRKWLSSEEVFQQLHKRIETLSQQCKHMSPQHAQEFVSDVHYFVVREYISQLMKNNYSCKNRKHEEAATKIRVQWRELCELFQEMNSVQRWLYPVGNHLQKIIGERKESEIKNYLQPLVEDYPDFSKKHLSAVLYFRGVTRGRQRQMILQKLSDLKQHANDGSMQHVLFSGMEAAASTDLVNMPCSCLFPNTGN</sequence>
<name>A0ACC5Y525_9TELE</name>
<protein>
    <submittedName>
        <fullName evidence="1">Uncharacterized protein</fullName>
    </submittedName>
</protein>
<proteinExistence type="predicted"/>